<dbReference type="RefSeq" id="WP_047187130.1">
    <property type="nucleotide sequence ID" value="NZ_LCYG01000004.1"/>
</dbReference>
<dbReference type="PATRIC" id="fig|1225564.3.peg.4126"/>
<comment type="caution">
    <text evidence="1">The sequence shown here is derived from an EMBL/GenBank/DDBJ whole genome shotgun (WGS) entry which is preliminary data.</text>
</comment>
<evidence type="ECO:0000313" key="2">
    <source>
        <dbReference type="Proteomes" id="UP000035489"/>
    </source>
</evidence>
<keyword evidence="2" id="KW-1185">Reference proteome</keyword>
<dbReference type="STRING" id="1225564.AA309_01055"/>
<dbReference type="EMBL" id="LCYG01000004">
    <property type="protein sequence ID" value="KLK94824.1"/>
    <property type="molecule type" value="Genomic_DNA"/>
</dbReference>
<dbReference type="SUPFAM" id="SSF51735">
    <property type="entry name" value="NAD(P)-binding Rossmann-fold domains"/>
    <property type="match status" value="1"/>
</dbReference>
<dbReference type="InterPro" id="IPR036291">
    <property type="entry name" value="NAD(P)-bd_dom_sf"/>
</dbReference>
<dbReference type="Proteomes" id="UP000035489">
    <property type="component" value="Unassembled WGS sequence"/>
</dbReference>
<dbReference type="OrthoDB" id="9798632at2"/>
<evidence type="ECO:0000313" key="1">
    <source>
        <dbReference type="EMBL" id="KLK94824.1"/>
    </source>
</evidence>
<sequence>MKLLLVGATGLVGRNVLNRALADPRIYGVVTPVRRRLPEHPKLIAPIVNFEHLPEGAEWWRVDAVICTLGTTIRMARSQEAFRRVDHDYPLAVARLAKQHGTPTFVLNSAMGADASSRFFYNRVKGEVERDLATIGFQSLTFVRPGLIGGKRDEFRLGEKLASVALGILKPVLPRSLRINPATKIAEALVEAAVVPRPGTHVVTSAELA</sequence>
<gene>
    <name evidence="1" type="ORF">AA309_01055</name>
</gene>
<name>A0A0H1RIH4_9HYPH</name>
<dbReference type="PANTHER" id="PTHR14097">
    <property type="entry name" value="OXIDOREDUCTASE HTATIP2"/>
    <property type="match status" value="1"/>
</dbReference>
<dbReference type="Gene3D" id="3.40.50.720">
    <property type="entry name" value="NAD(P)-binding Rossmann-like Domain"/>
    <property type="match status" value="1"/>
</dbReference>
<proteinExistence type="predicted"/>
<dbReference type="PANTHER" id="PTHR14097:SF7">
    <property type="entry name" value="OXIDOREDUCTASE HTATIP2"/>
    <property type="match status" value="1"/>
</dbReference>
<reference evidence="1 2" key="1">
    <citation type="submission" date="2015-05" db="EMBL/GenBank/DDBJ databases">
        <title>Draft genome sequence of Microvirga vignae strain BR3299, a novel nitrogen fixing bacteria isolated from Brazil semi-aired region.</title>
        <authorList>
            <person name="Zilli J.E."/>
            <person name="Passos S.R."/>
            <person name="Leite J."/>
            <person name="Baldani J.I."/>
            <person name="Xavier G.R."/>
            <person name="Rumjaneck N.G."/>
            <person name="Simoes-Araujo J.L."/>
        </authorList>
    </citation>
    <scope>NUCLEOTIDE SEQUENCE [LARGE SCALE GENOMIC DNA]</scope>
    <source>
        <strain evidence="1 2">BR3299</strain>
    </source>
</reference>
<accession>A0A0H1RIH4</accession>
<protein>
    <submittedName>
        <fullName evidence="1">NAD-dependent dehydratase</fullName>
    </submittedName>
</protein>
<organism evidence="1 2">
    <name type="scientific">Microvirga vignae</name>
    <dbReference type="NCBI Taxonomy" id="1225564"/>
    <lineage>
        <taxon>Bacteria</taxon>
        <taxon>Pseudomonadati</taxon>
        <taxon>Pseudomonadota</taxon>
        <taxon>Alphaproteobacteria</taxon>
        <taxon>Hyphomicrobiales</taxon>
        <taxon>Methylobacteriaceae</taxon>
        <taxon>Microvirga</taxon>
    </lineage>
</organism>
<dbReference type="AlphaFoldDB" id="A0A0H1RIH4"/>